<keyword evidence="2" id="KW-0446">Lipid-binding</keyword>
<dbReference type="Pfam" id="PF02645">
    <property type="entry name" value="DegV"/>
    <property type="match status" value="1"/>
</dbReference>
<evidence type="ECO:0000256" key="2">
    <source>
        <dbReference type="ARBA" id="ARBA00023121"/>
    </source>
</evidence>
<reference evidence="3" key="1">
    <citation type="journal article" date="2021" name="PeerJ">
        <title>Extensive microbial diversity within the chicken gut microbiome revealed by metagenomics and culture.</title>
        <authorList>
            <person name="Gilroy R."/>
            <person name="Ravi A."/>
            <person name="Getino M."/>
            <person name="Pursley I."/>
            <person name="Horton D.L."/>
            <person name="Alikhan N.F."/>
            <person name="Baker D."/>
            <person name="Gharbi K."/>
            <person name="Hall N."/>
            <person name="Watson M."/>
            <person name="Adriaenssens E.M."/>
            <person name="Foster-Nyarko E."/>
            <person name="Jarju S."/>
            <person name="Secka A."/>
            <person name="Antonio M."/>
            <person name="Oren A."/>
            <person name="Chaudhuri R.R."/>
            <person name="La Ragione R."/>
            <person name="Hildebrand F."/>
            <person name="Pallen M.J."/>
        </authorList>
    </citation>
    <scope>NUCLEOTIDE SEQUENCE</scope>
    <source>
        <strain evidence="3">B5-657</strain>
    </source>
</reference>
<dbReference type="SUPFAM" id="SSF82549">
    <property type="entry name" value="DAK1/DegV-like"/>
    <property type="match status" value="1"/>
</dbReference>
<evidence type="ECO:0000313" key="3">
    <source>
        <dbReference type="EMBL" id="MBU3804668.1"/>
    </source>
</evidence>
<dbReference type="InterPro" id="IPR050270">
    <property type="entry name" value="DegV_domain_contain"/>
</dbReference>
<dbReference type="Gene3D" id="3.30.1180.10">
    <property type="match status" value="1"/>
</dbReference>
<proteinExistence type="predicted"/>
<name>A0A9E2KCP1_9FIRM</name>
<dbReference type="EMBL" id="JAHLFQ010000183">
    <property type="protein sequence ID" value="MBU3804668.1"/>
    <property type="molecule type" value="Genomic_DNA"/>
</dbReference>
<organism evidence="3 4">
    <name type="scientific">Candidatus Cellulosilyticum pullistercoris</name>
    <dbReference type="NCBI Taxonomy" id="2838521"/>
    <lineage>
        <taxon>Bacteria</taxon>
        <taxon>Bacillati</taxon>
        <taxon>Bacillota</taxon>
        <taxon>Clostridia</taxon>
        <taxon>Lachnospirales</taxon>
        <taxon>Cellulosilyticaceae</taxon>
        <taxon>Cellulosilyticum</taxon>
    </lineage>
</organism>
<dbReference type="Proteomes" id="UP000824229">
    <property type="component" value="Unassembled WGS sequence"/>
</dbReference>
<dbReference type="AlphaFoldDB" id="A0A9E2KCP1"/>
<dbReference type="InterPro" id="IPR003797">
    <property type="entry name" value="DegV"/>
</dbReference>
<protein>
    <submittedName>
        <fullName evidence="3">DegV family protein</fullName>
    </submittedName>
</protein>
<comment type="function">
    <text evidence="1">May bind long-chain fatty acids, such as palmitate, and may play a role in lipid transport or fatty acid metabolism.</text>
</comment>
<dbReference type="GO" id="GO:0008289">
    <property type="term" value="F:lipid binding"/>
    <property type="evidence" value="ECO:0007669"/>
    <property type="project" value="UniProtKB-KW"/>
</dbReference>
<dbReference type="NCBIfam" id="TIGR00762">
    <property type="entry name" value="DegV"/>
    <property type="match status" value="1"/>
</dbReference>
<gene>
    <name evidence="3" type="ORF">H9872_07920</name>
</gene>
<evidence type="ECO:0000256" key="1">
    <source>
        <dbReference type="ARBA" id="ARBA00003238"/>
    </source>
</evidence>
<dbReference type="PANTHER" id="PTHR33434:SF3">
    <property type="entry name" value="DEGV DOMAIN-CONTAINING PROTEIN YITS"/>
    <property type="match status" value="1"/>
</dbReference>
<accession>A0A9E2KCP1</accession>
<dbReference type="PANTHER" id="PTHR33434">
    <property type="entry name" value="DEGV DOMAIN-CONTAINING PROTEIN DR_1986-RELATED"/>
    <property type="match status" value="1"/>
</dbReference>
<evidence type="ECO:0000313" key="4">
    <source>
        <dbReference type="Proteomes" id="UP000824229"/>
    </source>
</evidence>
<dbReference type="InterPro" id="IPR043168">
    <property type="entry name" value="DegV_C"/>
</dbReference>
<sequence>MRKIAIITDTASDLELADIEKYDIRMLHYQIVYKERTYKDQLEISSKEVLDNLEQEIPSTSLPSLEEMHSVFKEIEEEGYKEVLVIPISSGLSGCFNAVNMVKEEYTGLKTVVFDSKALSAAQAVLVIKAAQLADEGYSLEEIVKELEIMRKNQKTFFIVDTLKYLLHGGRIGHVSATVGKLLNLKPIIRIGDDGKYETVAKIRGRAKAIHYFADEVQKILSTGENYKIYFSHAKGEEIKESIIKEIKEIYPNISIEGDTWISPVACVHCGPGYVGMLIQKV</sequence>
<reference evidence="3" key="2">
    <citation type="submission" date="2021-04" db="EMBL/GenBank/DDBJ databases">
        <authorList>
            <person name="Gilroy R."/>
        </authorList>
    </citation>
    <scope>NUCLEOTIDE SEQUENCE</scope>
    <source>
        <strain evidence="3">B5-657</strain>
    </source>
</reference>
<comment type="caution">
    <text evidence="3">The sequence shown here is derived from an EMBL/GenBank/DDBJ whole genome shotgun (WGS) entry which is preliminary data.</text>
</comment>
<dbReference type="PROSITE" id="PS51482">
    <property type="entry name" value="DEGV"/>
    <property type="match status" value="1"/>
</dbReference>
<dbReference type="Gene3D" id="3.40.50.10170">
    <property type="match status" value="1"/>
</dbReference>